<dbReference type="OMA" id="MSRNARI"/>
<dbReference type="GO" id="GO:0015087">
    <property type="term" value="F:cobalt ion transmembrane transporter activity"/>
    <property type="evidence" value="ECO:0007669"/>
    <property type="project" value="UniProtKB-UniRule"/>
</dbReference>
<feature type="transmembrane region" description="Helical" evidence="10">
    <location>
        <begin position="21"/>
        <end position="42"/>
    </location>
</feature>
<keyword evidence="6 10" id="KW-1133">Transmembrane helix</keyword>
<keyword evidence="5 10" id="KW-0812">Transmembrane</keyword>
<feature type="compositionally biased region" description="Basic and acidic residues" evidence="11">
    <location>
        <begin position="111"/>
        <end position="120"/>
    </location>
</feature>
<dbReference type="EMBL" id="MVCE01000002">
    <property type="protein sequence ID" value="PGF34902.1"/>
    <property type="molecule type" value="Genomic_DNA"/>
</dbReference>
<feature type="region of interest" description="Disordered" evidence="11">
    <location>
        <begin position="109"/>
        <end position="144"/>
    </location>
</feature>
<evidence type="ECO:0000256" key="2">
    <source>
        <dbReference type="ARBA" id="ARBA00022448"/>
    </source>
</evidence>
<comment type="subunit">
    <text evidence="10">Forms an energy-coupling factor (ECF) transporter complex composed of an ATP-binding protein (A component, CbiO), a transmembrane protein (T component, CbiQ) and 2 possible substrate-capture proteins (S components, CbiM and CbiN) of unknown stoichimetry.</text>
</comment>
<evidence type="ECO:0000256" key="3">
    <source>
        <dbReference type="ARBA" id="ARBA00022475"/>
    </source>
</evidence>
<dbReference type="GO" id="GO:0009236">
    <property type="term" value="P:cobalamin biosynthetic process"/>
    <property type="evidence" value="ECO:0007669"/>
    <property type="project" value="UniProtKB-UniRule"/>
</dbReference>
<comment type="similarity">
    <text evidence="10">Belongs to the CbiN family.</text>
</comment>
<evidence type="ECO:0000256" key="1">
    <source>
        <dbReference type="ARBA" id="ARBA00022426"/>
    </source>
</evidence>
<evidence type="ECO:0000256" key="7">
    <source>
        <dbReference type="ARBA" id="ARBA00023065"/>
    </source>
</evidence>
<protein>
    <recommendedName>
        <fullName evidence="10">Cobalt transport protein CbiN</fullName>
    </recommendedName>
    <alternativeName>
        <fullName evidence="10">Energy-coupling factor transporter probable substrate-capture protein CbiN</fullName>
        <shortName evidence="10">ECF transporter S component CbiN</shortName>
    </alternativeName>
</protein>
<feature type="compositionally biased region" description="Polar residues" evidence="11">
    <location>
        <begin position="132"/>
        <end position="144"/>
    </location>
</feature>
<evidence type="ECO:0000256" key="4">
    <source>
        <dbReference type="ARBA" id="ARBA00022573"/>
    </source>
</evidence>
<dbReference type="PANTHER" id="PTHR38662">
    <property type="entry name" value="COBALT TRANSPORT PROTEIN CBIN"/>
    <property type="match status" value="1"/>
</dbReference>
<dbReference type="InterPro" id="IPR003705">
    <property type="entry name" value="CbiN"/>
</dbReference>
<feature type="transmembrane region" description="Helical" evidence="10">
    <location>
        <begin position="86"/>
        <end position="104"/>
    </location>
</feature>
<evidence type="ECO:0000256" key="6">
    <source>
        <dbReference type="ARBA" id="ARBA00022989"/>
    </source>
</evidence>
<name>A0A2B7IYZ6_CUTAC</name>
<organism evidence="13 14">
    <name type="scientific">Cutibacterium acnes</name>
    <name type="common">Propionibacterium acnes</name>
    <dbReference type="NCBI Taxonomy" id="1747"/>
    <lineage>
        <taxon>Bacteria</taxon>
        <taxon>Bacillati</taxon>
        <taxon>Actinomycetota</taxon>
        <taxon>Actinomycetes</taxon>
        <taxon>Propionibacteriales</taxon>
        <taxon>Propionibacteriaceae</taxon>
        <taxon>Cutibacterium</taxon>
    </lineage>
</organism>
<dbReference type="OrthoDB" id="1551318at2"/>
<dbReference type="Proteomes" id="UP000256621">
    <property type="component" value="Chromosome"/>
</dbReference>
<gene>
    <name evidence="10" type="primary">cbiN</name>
    <name evidence="13" type="ORF">B1B09_04605</name>
    <name evidence="12" type="ORF">DXN06_05630</name>
</gene>
<evidence type="ECO:0000313" key="13">
    <source>
        <dbReference type="EMBL" id="PGF34902.1"/>
    </source>
</evidence>
<evidence type="ECO:0000256" key="8">
    <source>
        <dbReference type="ARBA" id="ARBA00023136"/>
    </source>
</evidence>
<dbReference type="PANTHER" id="PTHR38662:SF1">
    <property type="entry name" value="COBALT TRANSPORT PROTEIN CBIN"/>
    <property type="match status" value="1"/>
</dbReference>
<dbReference type="GO" id="GO:0005886">
    <property type="term" value="C:plasma membrane"/>
    <property type="evidence" value="ECO:0007669"/>
    <property type="project" value="UniProtKB-SubCell"/>
</dbReference>
<comment type="function">
    <text evidence="10">Part of the energy-coupling factor (ECF) transporter complex CbiMNOQ involved in cobalt import.</text>
</comment>
<dbReference type="RefSeq" id="WP_002515088.1">
    <property type="nucleotide sequence ID" value="NZ_AP019664.1"/>
</dbReference>
<reference evidence="12 15" key="2">
    <citation type="submission" date="2018-08" db="EMBL/GenBank/DDBJ databases">
        <title>Genome sequencing of Cutibacterium acnes KCOM 1315.</title>
        <authorList>
            <person name="Kook J.-K."/>
            <person name="Park S.-N."/>
            <person name="Lim Y.K."/>
        </authorList>
    </citation>
    <scope>NUCLEOTIDE SEQUENCE [LARGE SCALE GENOMIC DNA]</scope>
    <source>
        <strain evidence="12 15">KCOM 1315</strain>
    </source>
</reference>
<dbReference type="NCBIfam" id="NF002780">
    <property type="entry name" value="PRK02898.1"/>
    <property type="match status" value="1"/>
</dbReference>
<keyword evidence="2 10" id="KW-0813">Transport</keyword>
<dbReference type="Pfam" id="PF02553">
    <property type="entry name" value="CbiN"/>
    <property type="match status" value="1"/>
</dbReference>
<dbReference type="GeneID" id="92856404"/>
<reference evidence="13 14" key="1">
    <citation type="submission" date="2017-02" db="EMBL/GenBank/DDBJ databases">
        <title>Prevalence of linear plasmids in Cutibacterium acnes isolates obtained from cancerous prostatic tissue.</title>
        <authorList>
            <person name="Davidsson S."/>
            <person name="Bruggemann H."/>
        </authorList>
    </citation>
    <scope>NUCLEOTIDE SEQUENCE [LARGE SCALE GENOMIC DNA]</scope>
    <source>
        <strain evidence="13 14">11-78</strain>
    </source>
</reference>
<evidence type="ECO:0000256" key="11">
    <source>
        <dbReference type="SAM" id="MobiDB-lite"/>
    </source>
</evidence>
<evidence type="ECO:0000256" key="5">
    <source>
        <dbReference type="ARBA" id="ARBA00022692"/>
    </source>
</evidence>
<accession>A0A2B7IYZ6</accession>
<keyword evidence="3 10" id="KW-1003">Cell membrane</keyword>
<keyword evidence="7 10" id="KW-0406">Ion transport</keyword>
<dbReference type="HAMAP" id="MF_00330">
    <property type="entry name" value="CbiN"/>
    <property type="match status" value="1"/>
</dbReference>
<dbReference type="AlphaFoldDB" id="A0A2B7IYZ6"/>
<proteinExistence type="inferred from homology"/>
<comment type="subcellular location">
    <subcellularLocation>
        <location evidence="10">Cell membrane</location>
        <topology evidence="10">Multi-pass membrane protein</topology>
    </subcellularLocation>
</comment>
<evidence type="ECO:0000256" key="9">
    <source>
        <dbReference type="ARBA" id="ARBA00023285"/>
    </source>
</evidence>
<dbReference type="Proteomes" id="UP000226191">
    <property type="component" value="Unassembled WGS sequence"/>
</dbReference>
<evidence type="ECO:0000256" key="10">
    <source>
        <dbReference type="HAMAP-Rule" id="MF_00330"/>
    </source>
</evidence>
<evidence type="ECO:0000313" key="12">
    <source>
        <dbReference type="EMBL" id="AXM06677.1"/>
    </source>
</evidence>
<evidence type="ECO:0000313" key="14">
    <source>
        <dbReference type="Proteomes" id="UP000226191"/>
    </source>
</evidence>
<sequence length="144" mass="14900">MPENTVAKAHRDSSLTSKSKWVTPVIIVLVVGLFIISMVLGAKKTSGGEEGFGGTDDAAAEAAEKAGAKKWIKPIFEPNSSEVESGLFALQAALGAGIVGYALGRMSGRTKGREEAERASDLNSVDDVPQAAVTSSEDTSTSKS</sequence>
<keyword evidence="4 10" id="KW-0169">Cobalamin biosynthesis</keyword>
<keyword evidence="8 10" id="KW-0472">Membrane</keyword>
<keyword evidence="9 10" id="KW-0170">Cobalt</keyword>
<evidence type="ECO:0000313" key="15">
    <source>
        <dbReference type="Proteomes" id="UP000256621"/>
    </source>
</evidence>
<dbReference type="EMBL" id="CP031442">
    <property type="protein sequence ID" value="AXM06677.1"/>
    <property type="molecule type" value="Genomic_DNA"/>
</dbReference>
<comment type="pathway">
    <text evidence="10">Cofactor biosynthesis; adenosylcobalamin biosynthesis.</text>
</comment>
<keyword evidence="1 10" id="KW-0171">Cobalt transport</keyword>